<reference evidence="1" key="1">
    <citation type="journal article" date="2020" name="Nature">
        <title>Giant virus diversity and host interactions through global metagenomics.</title>
        <authorList>
            <person name="Schulz F."/>
            <person name="Roux S."/>
            <person name="Paez-Espino D."/>
            <person name="Jungbluth S."/>
            <person name="Walsh D.A."/>
            <person name="Denef V.J."/>
            <person name="McMahon K.D."/>
            <person name="Konstantinidis K.T."/>
            <person name="Eloe-Fadrosh E.A."/>
            <person name="Kyrpides N.C."/>
            <person name="Woyke T."/>
        </authorList>
    </citation>
    <scope>NUCLEOTIDE SEQUENCE</scope>
    <source>
        <strain evidence="1">GVMAG-M-3300024261-37</strain>
    </source>
</reference>
<name>A0A6C0ITX5_9ZZZZ</name>
<dbReference type="EMBL" id="MN740233">
    <property type="protein sequence ID" value="QHT95013.1"/>
    <property type="molecule type" value="Genomic_DNA"/>
</dbReference>
<accession>A0A6C0ITX5</accession>
<proteinExistence type="predicted"/>
<dbReference type="AlphaFoldDB" id="A0A6C0ITX5"/>
<evidence type="ECO:0000313" key="1">
    <source>
        <dbReference type="EMBL" id="QHT95013.1"/>
    </source>
</evidence>
<sequence>MSNHSRITQSLLHLLQINITDDDCIDIIETFITKELPEKIADYKKEKSTLMERLLQKHEYVENFLNNKDMQYHSEYNEHCYEGHLYICYDNISYEFMKYDDIYHKIIKELNPPSILSSMKRNIAEEILLEIENRSLFEALPESSTIQKLIDFFCPTFFETKEEFKYFLTVIGDCILDKRQDIVYYIPELSREFITVINLFYKDYFGKEIDFSMFKFKYRGHDYEHSRIIQIKKTISSISFLTEYIKKNIFNIIVVSCHYSNRYENAEKYIEKQSVLLQNKVLYLTKKTKQQIVNEFLRTKTQTLMSATISQNDMYFLWKLFCDSKDLPLIMYKASFIACLDFLLDNNNNIYENVTSEFLKPAIYFKKFWEKSISFYNIENENSGLIEDEYEISELCELYNIWLKEQGTSQVVINEKDMKELILYFYPKIEVKNKSIQNIYCSYWNKKEDMRDIIESRFASGVQPANNMSFVQAYLSYVGVCNKQNKINCCSKKYFENYIKNIIPGKYIKNKTILKEYWQEV</sequence>
<organism evidence="1">
    <name type="scientific">viral metagenome</name>
    <dbReference type="NCBI Taxonomy" id="1070528"/>
    <lineage>
        <taxon>unclassified sequences</taxon>
        <taxon>metagenomes</taxon>
        <taxon>organismal metagenomes</taxon>
    </lineage>
</organism>
<protein>
    <submittedName>
        <fullName evidence="1">Uncharacterized protein</fullName>
    </submittedName>
</protein>